<comment type="cofactor">
    <cofactor evidence="7">
        <name>Zn(2+)</name>
        <dbReference type="ChEBI" id="CHEBI:29105"/>
    </cofactor>
    <cofactor evidence="7">
        <name>Fe(3+)</name>
        <dbReference type="ChEBI" id="CHEBI:29034"/>
    </cofactor>
    <text evidence="7">Binds 1 zinc or iron ion per subunit.</text>
</comment>
<evidence type="ECO:0000256" key="7">
    <source>
        <dbReference type="HAMAP-Rule" id="MF_00372"/>
    </source>
</evidence>
<evidence type="ECO:0000256" key="5">
    <source>
        <dbReference type="ARBA" id="ARBA00022833"/>
    </source>
</evidence>
<evidence type="ECO:0000256" key="6">
    <source>
        <dbReference type="ARBA" id="ARBA00023004"/>
    </source>
</evidence>
<organism evidence="9 10">
    <name type="scientific">Martelella mediterranea</name>
    <dbReference type="NCBI Taxonomy" id="293089"/>
    <lineage>
        <taxon>Bacteria</taxon>
        <taxon>Pseudomonadati</taxon>
        <taxon>Pseudomonadota</taxon>
        <taxon>Alphaproteobacteria</taxon>
        <taxon>Hyphomicrobiales</taxon>
        <taxon>Aurantimonadaceae</taxon>
        <taxon>Martelella</taxon>
    </lineage>
</organism>
<dbReference type="EC" id="3.5.2.7" evidence="1 7"/>
<sequence>MGSAPQTLFTNALISTLVDGEITPEKGVVAVSDGEIVYVGAADMLPADYADFQPFDCGGRLITPALIDCHTHIVYGGSRAKEFQMRLDGASYEEIARAGGGIVSTVSATNALSVDELVAAALPRLDALIAEGVATVEIKSGYGLNIEAELNILRAAKKLGELRPVRIKTTYLAAHATPAEYKGRNADYMAEVVLPGLDAAHAEGLVDAVDAFCEGIAFSPDELRPLFDKAKALGLAIKLHAEQLSNLHGAEMAASYGALSSDHLEYLDAAGAKAMADAGSVAVLLPGAFYTLKETQLPPVAALRDAGTKIALATDCNPGTSPLTSLLLTMNMGATLFRLTVSECLAGVTVHAAGALGLSEKTGTLEVGKAADLAIWDVDQPAELVYRIGFNPLSTLIIGGQEV</sequence>
<comment type="pathway">
    <text evidence="7">Amino-acid degradation; L-histidine degradation into L-glutamate; N-formimidoyl-L-glutamate from L-histidine: step 3/3.</text>
</comment>
<dbReference type="GO" id="GO:0008270">
    <property type="term" value="F:zinc ion binding"/>
    <property type="evidence" value="ECO:0007669"/>
    <property type="project" value="UniProtKB-UniRule"/>
</dbReference>
<dbReference type="Proteomes" id="UP000295097">
    <property type="component" value="Unassembled WGS sequence"/>
</dbReference>
<name>A0A4R3NSR1_9HYPH</name>
<feature type="binding site" evidence="7">
    <location>
        <position position="79"/>
    </location>
    <ligand>
        <name>4-imidazolone-5-propanoate</name>
        <dbReference type="ChEBI" id="CHEBI:77893"/>
    </ligand>
</feature>
<feature type="binding site" evidence="7">
    <location>
        <position position="240"/>
    </location>
    <ligand>
        <name>Fe(3+)</name>
        <dbReference type="ChEBI" id="CHEBI:29034"/>
    </ligand>
</feature>
<dbReference type="RefSeq" id="WP_132310689.1">
    <property type="nucleotide sequence ID" value="NZ_SMAR01000010.1"/>
</dbReference>
<proteinExistence type="inferred from homology"/>
<comment type="catalytic activity">
    <reaction evidence="7">
        <text>4-imidazolone-5-propanoate + H2O = N-formimidoyl-L-glutamate</text>
        <dbReference type="Rhea" id="RHEA:23660"/>
        <dbReference type="ChEBI" id="CHEBI:15377"/>
        <dbReference type="ChEBI" id="CHEBI:58928"/>
        <dbReference type="ChEBI" id="CHEBI:77893"/>
        <dbReference type="EC" id="3.5.2.7"/>
    </reaction>
</comment>
<feature type="binding site" evidence="7">
    <location>
        <position position="319"/>
    </location>
    <ligand>
        <name>N-formimidoyl-L-glutamate</name>
        <dbReference type="ChEBI" id="CHEBI:58928"/>
    </ligand>
</feature>
<keyword evidence="4 7" id="KW-0369">Histidine metabolism</keyword>
<evidence type="ECO:0000256" key="2">
    <source>
        <dbReference type="ARBA" id="ARBA00022723"/>
    </source>
</evidence>
<dbReference type="InterPro" id="IPR005920">
    <property type="entry name" value="HutI"/>
</dbReference>
<protein>
    <recommendedName>
        <fullName evidence="1 7">Imidazolonepropionase</fullName>
        <ecNumber evidence="1 7">3.5.2.7</ecNumber>
    </recommendedName>
    <alternativeName>
        <fullName evidence="7">Imidazolone-5-propionate hydrolase</fullName>
    </alternativeName>
</protein>
<evidence type="ECO:0000256" key="3">
    <source>
        <dbReference type="ARBA" id="ARBA00022801"/>
    </source>
</evidence>
<comment type="caution">
    <text evidence="9">The sequence shown here is derived from an EMBL/GenBank/DDBJ whole genome shotgun (WGS) entry which is preliminary data.</text>
</comment>
<feature type="binding site" evidence="7">
    <location>
        <position position="70"/>
    </location>
    <ligand>
        <name>Zn(2+)</name>
        <dbReference type="ChEBI" id="CHEBI:29105"/>
    </ligand>
</feature>
<dbReference type="GO" id="GO:0050480">
    <property type="term" value="F:imidazolonepropionase activity"/>
    <property type="evidence" value="ECO:0007669"/>
    <property type="project" value="UniProtKB-UniRule"/>
</dbReference>
<dbReference type="PANTHER" id="PTHR42752:SF1">
    <property type="entry name" value="IMIDAZOLONEPROPIONASE-RELATED"/>
    <property type="match status" value="1"/>
</dbReference>
<feature type="binding site" evidence="7">
    <location>
        <position position="320"/>
    </location>
    <ligand>
        <name>4-imidazolone-5-propanoate</name>
        <dbReference type="ChEBI" id="CHEBI:77893"/>
    </ligand>
</feature>
<gene>
    <name evidence="7" type="primary">hutI</name>
    <name evidence="9" type="ORF">EDC90_1010111</name>
</gene>
<feature type="binding site" evidence="7">
    <location>
        <position position="175"/>
    </location>
    <ligand>
        <name>4-imidazolone-5-propanoate</name>
        <dbReference type="ChEBI" id="CHEBI:77893"/>
    </ligand>
</feature>
<evidence type="ECO:0000313" key="9">
    <source>
        <dbReference type="EMBL" id="TCT40258.1"/>
    </source>
</evidence>
<dbReference type="SUPFAM" id="SSF51338">
    <property type="entry name" value="Composite domain of metallo-dependent hydrolases"/>
    <property type="match status" value="1"/>
</dbReference>
<dbReference type="SUPFAM" id="SSF51556">
    <property type="entry name" value="Metallo-dependent hydrolases"/>
    <property type="match status" value="1"/>
</dbReference>
<keyword evidence="6 7" id="KW-0408">Iron</keyword>
<feature type="binding site" evidence="7">
    <location>
        <position position="70"/>
    </location>
    <ligand>
        <name>Fe(3+)</name>
        <dbReference type="ChEBI" id="CHEBI:29034"/>
    </ligand>
</feature>
<reference evidence="9 10" key="1">
    <citation type="submission" date="2019-03" db="EMBL/GenBank/DDBJ databases">
        <title>Freshwater and sediment microbial communities from various areas in North America, analyzing microbe dynamics in response to fracking.</title>
        <authorList>
            <person name="Lamendella R."/>
        </authorList>
    </citation>
    <scope>NUCLEOTIDE SEQUENCE [LARGE SCALE GENOMIC DNA]</scope>
    <source>
        <strain evidence="9 10">175.2</strain>
    </source>
</reference>
<feature type="binding site" evidence="7">
    <location>
        <position position="72"/>
    </location>
    <ligand>
        <name>Fe(3+)</name>
        <dbReference type="ChEBI" id="CHEBI:29034"/>
    </ligand>
</feature>
<dbReference type="FunFam" id="3.20.20.140:FF:000007">
    <property type="entry name" value="Imidazolonepropionase"/>
    <property type="match status" value="1"/>
</dbReference>
<dbReference type="EMBL" id="SMAR01000010">
    <property type="protein sequence ID" value="TCT40258.1"/>
    <property type="molecule type" value="Genomic_DNA"/>
</dbReference>
<keyword evidence="7" id="KW-0963">Cytoplasm</keyword>
<evidence type="ECO:0000259" key="8">
    <source>
        <dbReference type="Pfam" id="PF01979"/>
    </source>
</evidence>
<dbReference type="PANTHER" id="PTHR42752">
    <property type="entry name" value="IMIDAZOLONEPROPIONASE"/>
    <property type="match status" value="1"/>
</dbReference>
<feature type="binding site" evidence="7">
    <location>
        <position position="72"/>
    </location>
    <ligand>
        <name>Zn(2+)</name>
        <dbReference type="ChEBI" id="CHEBI:29105"/>
    </ligand>
</feature>
<keyword evidence="5 7" id="KW-0862">Zinc</keyword>
<dbReference type="InterPro" id="IPR011059">
    <property type="entry name" value="Metal-dep_hydrolase_composite"/>
</dbReference>
<dbReference type="UniPathway" id="UPA00379">
    <property type="reaction ID" value="UER00551"/>
</dbReference>
<evidence type="ECO:0000313" key="10">
    <source>
        <dbReference type="Proteomes" id="UP000295097"/>
    </source>
</evidence>
<dbReference type="HAMAP" id="MF_00372">
    <property type="entry name" value="HutI"/>
    <property type="match status" value="1"/>
</dbReference>
<comment type="function">
    <text evidence="7">Catalyzes the hydrolytic cleavage of the carbon-nitrogen bond in imidazolone-5-propanoate to yield N-formimidoyl-L-glutamate. It is the third step in the universal histidine degradation pathway.</text>
</comment>
<feature type="binding site" evidence="7">
    <location>
        <position position="142"/>
    </location>
    <ligand>
        <name>4-imidazolone-5-propanoate</name>
        <dbReference type="ChEBI" id="CHEBI:77893"/>
    </ligand>
</feature>
<feature type="binding site" evidence="7">
    <location>
        <position position="240"/>
    </location>
    <ligand>
        <name>Zn(2+)</name>
        <dbReference type="ChEBI" id="CHEBI:29105"/>
    </ligand>
</feature>
<feature type="binding site" evidence="7">
    <location>
        <position position="243"/>
    </location>
    <ligand>
        <name>4-imidazolone-5-propanoate</name>
        <dbReference type="ChEBI" id="CHEBI:77893"/>
    </ligand>
</feature>
<keyword evidence="3 7" id="KW-0378">Hydrolase</keyword>
<evidence type="ECO:0000256" key="4">
    <source>
        <dbReference type="ARBA" id="ARBA00022808"/>
    </source>
</evidence>
<keyword evidence="2 7" id="KW-0479">Metal-binding</keyword>
<feature type="binding site" evidence="7">
    <location>
        <position position="315"/>
    </location>
    <ligand>
        <name>Fe(3+)</name>
        <dbReference type="ChEBI" id="CHEBI:29034"/>
    </ligand>
</feature>
<dbReference type="GO" id="GO:0005737">
    <property type="term" value="C:cytoplasm"/>
    <property type="evidence" value="ECO:0007669"/>
    <property type="project" value="UniProtKB-SubCell"/>
</dbReference>
<feature type="binding site" evidence="7">
    <location>
        <position position="142"/>
    </location>
    <ligand>
        <name>N-formimidoyl-L-glutamate</name>
        <dbReference type="ChEBI" id="CHEBI:58928"/>
    </ligand>
</feature>
<dbReference type="Gene3D" id="2.30.40.10">
    <property type="entry name" value="Urease, subunit C, domain 1"/>
    <property type="match status" value="1"/>
</dbReference>
<dbReference type="NCBIfam" id="TIGR01224">
    <property type="entry name" value="hutI"/>
    <property type="match status" value="1"/>
</dbReference>
<dbReference type="GO" id="GO:0005506">
    <property type="term" value="F:iron ion binding"/>
    <property type="evidence" value="ECO:0007669"/>
    <property type="project" value="UniProtKB-UniRule"/>
</dbReference>
<comment type="similarity">
    <text evidence="7">Belongs to the metallo-dependent hydrolases superfamily. HutI family.</text>
</comment>
<accession>A0A4R3NSR1</accession>
<comment type="subcellular location">
    <subcellularLocation>
        <location evidence="7">Cytoplasm</location>
    </subcellularLocation>
</comment>
<feature type="domain" description="Amidohydrolase-related" evidence="8">
    <location>
        <begin position="62"/>
        <end position="402"/>
    </location>
</feature>
<dbReference type="InterPro" id="IPR032466">
    <property type="entry name" value="Metal_Hydrolase"/>
</dbReference>
<dbReference type="GO" id="GO:0019556">
    <property type="term" value="P:L-histidine catabolic process to glutamate and formamide"/>
    <property type="evidence" value="ECO:0007669"/>
    <property type="project" value="UniProtKB-UniRule"/>
</dbReference>
<dbReference type="Pfam" id="PF01979">
    <property type="entry name" value="Amidohydro_1"/>
    <property type="match status" value="1"/>
</dbReference>
<feature type="binding site" evidence="7">
    <location>
        <position position="315"/>
    </location>
    <ligand>
        <name>Zn(2+)</name>
        <dbReference type="ChEBI" id="CHEBI:29105"/>
    </ligand>
</feature>
<keyword evidence="10" id="KW-1185">Reference proteome</keyword>
<evidence type="ECO:0000256" key="1">
    <source>
        <dbReference type="ARBA" id="ARBA00012864"/>
    </source>
</evidence>
<dbReference type="InterPro" id="IPR006680">
    <property type="entry name" value="Amidohydro-rel"/>
</dbReference>
<dbReference type="OrthoDB" id="9776455at2"/>
<dbReference type="AlphaFoldDB" id="A0A4R3NSR1"/>
<dbReference type="GO" id="GO:0019557">
    <property type="term" value="P:L-histidine catabolic process to glutamate and formate"/>
    <property type="evidence" value="ECO:0007669"/>
    <property type="project" value="UniProtKB-UniPathway"/>
</dbReference>
<feature type="binding site" evidence="7">
    <location>
        <position position="317"/>
    </location>
    <ligand>
        <name>N-formimidoyl-L-glutamate</name>
        <dbReference type="ChEBI" id="CHEBI:58928"/>
    </ligand>
</feature>
<dbReference type="Gene3D" id="3.20.20.140">
    <property type="entry name" value="Metal-dependent hydrolases"/>
    <property type="match status" value="1"/>
</dbReference>